<organism evidence="3 4">
    <name type="scientific">Chitinophaga costaii</name>
    <dbReference type="NCBI Taxonomy" id="1335309"/>
    <lineage>
        <taxon>Bacteria</taxon>
        <taxon>Pseudomonadati</taxon>
        <taxon>Bacteroidota</taxon>
        <taxon>Chitinophagia</taxon>
        <taxon>Chitinophagales</taxon>
        <taxon>Chitinophagaceae</taxon>
        <taxon>Chitinophaga</taxon>
    </lineage>
</organism>
<keyword evidence="3" id="KW-0675">Receptor</keyword>
<dbReference type="RefSeq" id="WP_165798511.1">
    <property type="nucleotide sequence ID" value="NZ_FMAR01000018.1"/>
</dbReference>
<dbReference type="InterPro" id="IPR041700">
    <property type="entry name" value="OMP_b-brl_3"/>
</dbReference>
<protein>
    <submittedName>
        <fullName evidence="3">Outer membrane receptor proteins, mostly Fe transport</fullName>
    </submittedName>
</protein>
<accession>A0A1C4FWZ7</accession>
<dbReference type="EMBL" id="FMAR01000018">
    <property type="protein sequence ID" value="SCC60529.1"/>
    <property type="molecule type" value="Genomic_DNA"/>
</dbReference>
<dbReference type="Proteomes" id="UP000242818">
    <property type="component" value="Unassembled WGS sequence"/>
</dbReference>
<feature type="domain" description="Outer membrane protein beta-barrel" evidence="2">
    <location>
        <begin position="369"/>
        <end position="758"/>
    </location>
</feature>
<proteinExistence type="predicted"/>
<keyword evidence="4" id="KW-1185">Reference proteome</keyword>
<keyword evidence="1" id="KW-0732">Signal</keyword>
<gene>
    <name evidence="3" type="ORF">GA0116948_1187</name>
</gene>
<dbReference type="Gene3D" id="2.170.130.10">
    <property type="entry name" value="TonB-dependent receptor, plug domain"/>
    <property type="match status" value="1"/>
</dbReference>
<reference evidence="3 4" key="1">
    <citation type="submission" date="2016-08" db="EMBL/GenBank/DDBJ databases">
        <authorList>
            <person name="Seilhamer J.J."/>
        </authorList>
    </citation>
    <scope>NUCLEOTIDE SEQUENCE [LARGE SCALE GENOMIC DNA]</scope>
    <source>
        <strain evidence="3 4">A37T2</strain>
    </source>
</reference>
<feature type="chain" id="PRO_5008692138" evidence="1">
    <location>
        <begin position="26"/>
        <end position="781"/>
    </location>
</feature>
<feature type="signal peptide" evidence="1">
    <location>
        <begin position="1"/>
        <end position="25"/>
    </location>
</feature>
<dbReference type="Pfam" id="PF14905">
    <property type="entry name" value="OMP_b-brl_3"/>
    <property type="match status" value="1"/>
</dbReference>
<sequence>MFRKIPFYSLLLSGSLLFFSTITHAQQQITVSGRFQLPADESVVVGNVALLHSPDSAVLKIAPVTNNGFKLDLAEKGLYLLRIVCAGYNETVQPLQVSGDTSIIVPLTTRSRVLDEVQVYGNKEIFTTSNGNIRVNVDNPILQASSGAMSLLSKLPGLQVGPDGESLTLLGKGMPLIYLDNQRITISDLQSIPVHEIKSIEILNNPSARYESEGRAVILVTRKFSQRDGFKIDLTENVAQRRYFQNSTSAEVSYRKNKLELRANAQYNHFNLWESNGNEFGIEGQDISSDYTVVSKGPRKQWLLGAGLHYQFNDNDYLSLSGNTRIHHETFAINTNSDLRNMDVTTNALTYTDNGTQKPYYNASLNYFKQFKKNNLDMFFGGQYSHFERNLSSNIYNSIDDAPMVFTQQRLQDFSLNAGSGKLEFAKKLGKNSKLEFGGSYTKAWADAVLDIDDKSAADHTHTLYHYAEAIGAGYAQFGTKIGHTSIDAGLRLEKADAAGKFSNDDQLTIDRHNLQLFPKFNIGFQVDSTRTLSFNYGRSIIRPNYSNLSQIITYINPFFEWASNINLVPTITDEAGATFQLGNNSVQLVGYIKKNPVYYSASFDASANKFQVIDQNFDKEQGVNLSFTVPFTVKKWNSTNILTGTVNKTSDANSVNLKTTPYVYFYTGNQFSLPKDVNVFANFWVLTGRYEGIFRRNALSALDLGASKTFNNKLVVTLNLNDVYRGLNFSEKLTANAVSSNVIYYEDVREISLNIRYTLGSVKKAVFKNKEVNDNMNRIR</sequence>
<dbReference type="InterPro" id="IPR037066">
    <property type="entry name" value="Plug_dom_sf"/>
</dbReference>
<name>A0A1C4FWZ7_9BACT</name>
<evidence type="ECO:0000313" key="3">
    <source>
        <dbReference type="EMBL" id="SCC60529.1"/>
    </source>
</evidence>
<dbReference type="SUPFAM" id="SSF56935">
    <property type="entry name" value="Porins"/>
    <property type="match status" value="1"/>
</dbReference>
<dbReference type="AlphaFoldDB" id="A0A1C4FWZ7"/>
<dbReference type="STRING" id="1335309.GA0116948_1187"/>
<evidence type="ECO:0000259" key="2">
    <source>
        <dbReference type="Pfam" id="PF14905"/>
    </source>
</evidence>
<evidence type="ECO:0000256" key="1">
    <source>
        <dbReference type="SAM" id="SignalP"/>
    </source>
</evidence>
<evidence type="ECO:0000313" key="4">
    <source>
        <dbReference type="Proteomes" id="UP000242818"/>
    </source>
</evidence>